<feature type="binding site" evidence="4">
    <location>
        <position position="334"/>
    </location>
    <ligand>
        <name>S-adenosyl-L-methionine</name>
        <dbReference type="ChEBI" id="CHEBI:59789"/>
    </ligand>
</feature>
<dbReference type="InterPro" id="IPR012340">
    <property type="entry name" value="NA-bd_OB-fold"/>
</dbReference>
<dbReference type="Pfam" id="PF05958">
    <property type="entry name" value="tRNA_U5-meth_tr"/>
    <property type="match status" value="1"/>
</dbReference>
<feature type="binding site" evidence="4">
    <location>
        <position position="305"/>
    </location>
    <ligand>
        <name>S-adenosyl-L-methionine</name>
        <dbReference type="ChEBI" id="CHEBI:59789"/>
    </ligand>
</feature>
<feature type="active site" description="Nucleophile" evidence="4">
    <location>
        <position position="430"/>
    </location>
</feature>
<comment type="caution">
    <text evidence="6">The sequence shown here is derived from an EMBL/GenBank/DDBJ whole genome shotgun (WGS) entry which is preliminary data.</text>
</comment>
<dbReference type="InterPro" id="IPR030391">
    <property type="entry name" value="MeTrfase_TrmA_CS"/>
</dbReference>
<evidence type="ECO:0000256" key="5">
    <source>
        <dbReference type="PROSITE-ProRule" id="PRU10015"/>
    </source>
</evidence>
<dbReference type="AlphaFoldDB" id="U2X7U2"/>
<organism evidence="6 7">
    <name type="scientific">Geobacillus kaustophilus GBlys</name>
    <dbReference type="NCBI Taxonomy" id="1337888"/>
    <lineage>
        <taxon>Bacteria</taxon>
        <taxon>Bacillati</taxon>
        <taxon>Bacillota</taxon>
        <taxon>Bacilli</taxon>
        <taxon>Bacillales</taxon>
        <taxon>Anoxybacillaceae</taxon>
        <taxon>Geobacillus</taxon>
        <taxon>Geobacillus thermoleovorans group</taxon>
    </lineage>
</organism>
<evidence type="ECO:0000256" key="4">
    <source>
        <dbReference type="PROSITE-ProRule" id="PRU01024"/>
    </source>
</evidence>
<dbReference type="InterPro" id="IPR030390">
    <property type="entry name" value="MeTrfase_TrmA_AS"/>
</dbReference>
<dbReference type="InterPro" id="IPR010280">
    <property type="entry name" value="U5_MeTrfase_fam"/>
</dbReference>
<dbReference type="FunFam" id="3.40.50.150:FF:000009">
    <property type="entry name" value="23S rRNA (Uracil(1939)-C(5))-methyltransferase RlmD"/>
    <property type="match status" value="1"/>
</dbReference>
<dbReference type="PANTHER" id="PTHR11061:SF30">
    <property type="entry name" value="TRNA (URACIL(54)-C(5))-METHYLTRANSFERASE"/>
    <property type="match status" value="1"/>
</dbReference>
<dbReference type="PROSITE" id="PS51687">
    <property type="entry name" value="SAM_MT_RNA_M5U"/>
    <property type="match status" value="1"/>
</dbReference>
<evidence type="ECO:0000313" key="7">
    <source>
        <dbReference type="Proteomes" id="UP000016424"/>
    </source>
</evidence>
<dbReference type="PANTHER" id="PTHR11061">
    <property type="entry name" value="RNA M5U METHYLTRANSFERASE"/>
    <property type="match status" value="1"/>
</dbReference>
<dbReference type="InterPro" id="IPR029063">
    <property type="entry name" value="SAM-dependent_MTases_sf"/>
</dbReference>
<keyword evidence="1 4" id="KW-0489">Methyltransferase</keyword>
<dbReference type="GO" id="GO:0070475">
    <property type="term" value="P:rRNA base methylation"/>
    <property type="evidence" value="ECO:0007669"/>
    <property type="project" value="TreeGrafter"/>
</dbReference>
<dbReference type="CDD" id="cd02440">
    <property type="entry name" value="AdoMet_MTases"/>
    <property type="match status" value="1"/>
</dbReference>
<proteinExistence type="inferred from homology"/>
<dbReference type="PROSITE" id="PS01230">
    <property type="entry name" value="TRMA_1"/>
    <property type="match status" value="1"/>
</dbReference>
<dbReference type="Gene3D" id="2.40.50.1070">
    <property type="match status" value="1"/>
</dbReference>
<evidence type="ECO:0000313" key="6">
    <source>
        <dbReference type="EMBL" id="GAD14857.1"/>
    </source>
</evidence>
<feature type="active site" evidence="5">
    <location>
        <position position="430"/>
    </location>
</feature>
<name>U2X7U2_GEOKU</name>
<dbReference type="Gene3D" id="2.40.50.140">
    <property type="entry name" value="Nucleic acid-binding proteins"/>
    <property type="match status" value="1"/>
</dbReference>
<dbReference type="PROSITE" id="PS01231">
    <property type="entry name" value="TRMA_2"/>
    <property type="match status" value="1"/>
</dbReference>
<keyword evidence="2 4" id="KW-0808">Transferase</keyword>
<feature type="binding site" evidence="4">
    <location>
        <position position="355"/>
    </location>
    <ligand>
        <name>S-adenosyl-L-methionine</name>
        <dbReference type="ChEBI" id="CHEBI:59789"/>
    </ligand>
</feature>
<dbReference type="SUPFAM" id="SSF53335">
    <property type="entry name" value="S-adenosyl-L-methionine-dependent methyltransferases"/>
    <property type="match status" value="1"/>
</dbReference>
<comment type="similarity">
    <text evidence="4">Belongs to the class I-like SAM-binding methyltransferase superfamily. RNA M5U methyltransferase family.</text>
</comment>
<dbReference type="GO" id="GO:0070041">
    <property type="term" value="F:rRNA (uridine-C5-)-methyltransferase activity"/>
    <property type="evidence" value="ECO:0007669"/>
    <property type="project" value="TreeGrafter"/>
</dbReference>
<evidence type="ECO:0000256" key="3">
    <source>
        <dbReference type="ARBA" id="ARBA00022691"/>
    </source>
</evidence>
<reference evidence="7" key="1">
    <citation type="journal article" date="2013" name="Genome">
        <title>Draft Genome Sequence of Geobacillus kaustophilus GBlys, a Lysogenic Strain with Bacteriophage phiOH2.</title>
        <authorList>
            <person name="Doi K."/>
            <person name="Mori K."/>
            <person name="Martono H."/>
            <person name="Nagayoshi Y."/>
            <person name="Fujino Y."/>
            <person name="Tashiro K."/>
            <person name="Kuhara S."/>
            <person name="Ohshima T."/>
        </authorList>
    </citation>
    <scope>NUCLEOTIDE SEQUENCE [LARGE SCALE GENOMIC DNA]</scope>
    <source>
        <strain evidence="7">GBlys</strain>
    </source>
</reference>
<evidence type="ECO:0000256" key="2">
    <source>
        <dbReference type="ARBA" id="ARBA00022679"/>
    </source>
</evidence>
<evidence type="ECO:0000256" key="1">
    <source>
        <dbReference type="ARBA" id="ARBA00022603"/>
    </source>
</evidence>
<dbReference type="EMBL" id="BASG01000042">
    <property type="protein sequence ID" value="GAD14857.1"/>
    <property type="molecule type" value="Genomic_DNA"/>
</dbReference>
<accession>U2X7U2</accession>
<keyword evidence="3 4" id="KW-0949">S-adenosyl-L-methionine</keyword>
<protein>
    <submittedName>
        <fullName evidence="6">RNA methyltransferase</fullName>
    </submittedName>
</protein>
<dbReference type="Gene3D" id="3.40.50.150">
    <property type="entry name" value="Vaccinia Virus protein VP39"/>
    <property type="match status" value="1"/>
</dbReference>
<feature type="binding site" evidence="4">
    <location>
        <position position="403"/>
    </location>
    <ligand>
        <name>S-adenosyl-L-methionine</name>
        <dbReference type="ChEBI" id="CHEBI:59789"/>
    </ligand>
</feature>
<sequence length="474" mass="53809">MTTSFISEGGKPLTDSGKQSFITDIHQLDKKGAGQAVVWQEEEGRRKKLKLTVPSTLPGEKVRVLIDWPKRRRAHARVEEVIEPHPERLAPSCPHFDRCGGCVWQHWRYEGQLRHKTEHVKTLLKEHGFDPGVVRDTIGMEHPWHYRNKMEFTFSPEGLLGLHERGNFRQVISLETCLIAGEKIVKAAMEVARWARDHRLPGYHKDTHEGLLRHLMVRESFATGEVMVALFATEAPEGDLKEAAADLTERITKMLPQVKSLLWLENRAWADRTQAEQTHVLAGRDFIYDELCGFRYRLWFDTFFQTNPVQAAKLVELALEMGKPQPHENMIDLFCGVGTFSLPFAKRVKALAGIEIVETSIESAKRNAKDNGIDNTYFLARDARRGIDEVLEQFGRPELLLLDPPRSGAGGKVMRKIGRARPERVVYVSCNPETFASDITELVSFGYTLKTVQPVDMFPHTAHVECCALLVRGS</sequence>
<dbReference type="NCBIfam" id="TIGR00479">
    <property type="entry name" value="rumA"/>
    <property type="match status" value="1"/>
</dbReference>
<gene>
    <name evidence="6" type="ORF">GBL_3074</name>
</gene>
<dbReference type="Proteomes" id="UP000016424">
    <property type="component" value="Unassembled WGS sequence"/>
</dbReference>